<evidence type="ECO:0000313" key="2">
    <source>
        <dbReference type="EMBL" id="QDA56606.1"/>
    </source>
</evidence>
<feature type="domain" description="VOC" evidence="1">
    <location>
        <begin position="20"/>
        <end position="139"/>
    </location>
</feature>
<protein>
    <recommendedName>
        <fullName evidence="1">VOC domain-containing protein</fullName>
    </recommendedName>
</protein>
<dbReference type="Pfam" id="PF00903">
    <property type="entry name" value="Glyoxalase"/>
    <property type="match status" value="1"/>
</dbReference>
<reference evidence="2 3" key="1">
    <citation type="submission" date="2019-06" db="EMBL/GenBank/DDBJ databases">
        <title>Thermomonas aquatica sp. nov., isolated from an industrial wastewater treatment plant.</title>
        <authorList>
            <person name="Jeon J.H."/>
            <person name="Park D.-S."/>
        </authorList>
    </citation>
    <scope>NUCLEOTIDE SEQUENCE [LARGE SCALE GENOMIC DNA]</scope>
    <source>
        <strain evidence="2 3">SY21</strain>
    </source>
</reference>
<gene>
    <name evidence="2" type="ORF">FHQ07_04405</name>
</gene>
<dbReference type="InterPro" id="IPR029068">
    <property type="entry name" value="Glyas_Bleomycin-R_OHBP_Dase"/>
</dbReference>
<dbReference type="InterPro" id="IPR004360">
    <property type="entry name" value="Glyas_Fos-R_dOase_dom"/>
</dbReference>
<dbReference type="AlphaFoldDB" id="A0A5B7ZQ54"/>
<sequence length="140" mass="15238">MAVAYPAHTPPGPPPMSLYKPRHITAMAHVRDVAASVAWYEKLGFAMEHRYAPEGEPCWAWLSSGPGGAQLMLTKANPPVDPHSQGVLFYLYYDDVQAAHAQAGAAGFRPGELSYPFYCPKGEFRLTDPDGYCLVCTHAG</sequence>
<accession>A0A5B7ZQ54</accession>
<dbReference type="Proteomes" id="UP000308149">
    <property type="component" value="Chromosome"/>
</dbReference>
<name>A0A5B7ZQ54_9GAMM</name>
<dbReference type="EMBL" id="CP040871">
    <property type="protein sequence ID" value="QDA56606.1"/>
    <property type="molecule type" value="Genomic_DNA"/>
</dbReference>
<keyword evidence="3" id="KW-1185">Reference proteome</keyword>
<evidence type="ECO:0000313" key="3">
    <source>
        <dbReference type="Proteomes" id="UP000308149"/>
    </source>
</evidence>
<evidence type="ECO:0000259" key="1">
    <source>
        <dbReference type="PROSITE" id="PS51819"/>
    </source>
</evidence>
<dbReference type="Gene3D" id="3.10.180.10">
    <property type="entry name" value="2,3-Dihydroxybiphenyl 1,2-Dioxygenase, domain 1"/>
    <property type="match status" value="1"/>
</dbReference>
<dbReference type="PROSITE" id="PS51819">
    <property type="entry name" value="VOC"/>
    <property type="match status" value="1"/>
</dbReference>
<organism evidence="2 3">
    <name type="scientific">Thermomonas aquatica</name>
    <dbReference type="NCBI Taxonomy" id="2202149"/>
    <lineage>
        <taxon>Bacteria</taxon>
        <taxon>Pseudomonadati</taxon>
        <taxon>Pseudomonadota</taxon>
        <taxon>Gammaproteobacteria</taxon>
        <taxon>Lysobacterales</taxon>
        <taxon>Lysobacteraceae</taxon>
        <taxon>Thermomonas</taxon>
    </lineage>
</organism>
<dbReference type="InterPro" id="IPR037523">
    <property type="entry name" value="VOC_core"/>
</dbReference>
<dbReference type="SUPFAM" id="SSF54593">
    <property type="entry name" value="Glyoxalase/Bleomycin resistance protein/Dihydroxybiphenyl dioxygenase"/>
    <property type="match status" value="1"/>
</dbReference>
<proteinExistence type="predicted"/>
<dbReference type="OrthoDB" id="284897at2"/>
<dbReference type="KEGG" id="thes:FHQ07_04405"/>